<organism evidence="2">
    <name type="scientific">Kitasatospora sp. CMC57</name>
    <dbReference type="NCBI Taxonomy" id="3231513"/>
    <lineage>
        <taxon>Bacteria</taxon>
        <taxon>Bacillati</taxon>
        <taxon>Actinomycetota</taxon>
        <taxon>Actinomycetes</taxon>
        <taxon>Kitasatosporales</taxon>
        <taxon>Streptomycetaceae</taxon>
        <taxon>Kitasatospora</taxon>
    </lineage>
</organism>
<name>A0AB33JQ69_9ACTN</name>
<accession>A0AB33JQ69</accession>
<dbReference type="SUPFAM" id="SSF54909">
    <property type="entry name" value="Dimeric alpha+beta barrel"/>
    <property type="match status" value="1"/>
</dbReference>
<proteinExistence type="predicted"/>
<dbReference type="Gene3D" id="3.30.70.100">
    <property type="match status" value="1"/>
</dbReference>
<evidence type="ECO:0000313" key="2">
    <source>
        <dbReference type="EMBL" id="BFP44953.1"/>
    </source>
</evidence>
<feature type="domain" description="ABM" evidence="1">
    <location>
        <begin position="5"/>
        <end position="98"/>
    </location>
</feature>
<protein>
    <recommendedName>
        <fullName evidence="1">ABM domain-containing protein</fullName>
    </recommendedName>
</protein>
<dbReference type="EMBL" id="AP035881">
    <property type="protein sequence ID" value="BFP44953.1"/>
    <property type="molecule type" value="Genomic_DNA"/>
</dbReference>
<dbReference type="InterPro" id="IPR011008">
    <property type="entry name" value="Dimeric_a/b-barrel"/>
</dbReference>
<dbReference type="AlphaFoldDB" id="A0AB33JQ69"/>
<sequence length="114" mass="13131">MVDMIVRIWEAQVAPRRVDEFCAVLCEEALPLLAEADGFESFELLRSVTEQDHRVLLVTRWRDEAAVRAYAGPMWRIRPVWAEGELGYLEHPPTVSHFRPTPVQWDRTTPVGST</sequence>
<dbReference type="PROSITE" id="PS51725">
    <property type="entry name" value="ABM"/>
    <property type="match status" value="1"/>
</dbReference>
<dbReference type="InterPro" id="IPR007138">
    <property type="entry name" value="ABM_dom"/>
</dbReference>
<gene>
    <name evidence="2" type="ORF">KCMC57_13210</name>
</gene>
<evidence type="ECO:0000259" key="1">
    <source>
        <dbReference type="PROSITE" id="PS51725"/>
    </source>
</evidence>
<dbReference type="Pfam" id="PF03992">
    <property type="entry name" value="ABM"/>
    <property type="match status" value="1"/>
</dbReference>
<reference evidence="2" key="1">
    <citation type="submission" date="2024-07" db="EMBL/GenBank/DDBJ databases">
        <title>Complete genome sequences of cellulolytic bacteria, Kitasatospora sp. CMC57 and Streptomyces sp. CMC78, isolated from Japanese agricultural soil.</title>
        <authorList>
            <person name="Hashimoto T."/>
            <person name="Ito M."/>
            <person name="Iwamoto M."/>
            <person name="Fukahori D."/>
            <person name="Shoda T."/>
            <person name="Sakoda M."/>
            <person name="Morohoshi T."/>
            <person name="Mitsuboshi M."/>
            <person name="Nishizawa T."/>
        </authorList>
    </citation>
    <scope>NUCLEOTIDE SEQUENCE</scope>
    <source>
        <strain evidence="2">CMC57</strain>
    </source>
</reference>